<gene>
    <name evidence="3" type="ORF">UA74_14395</name>
</gene>
<dbReference type="RefSeq" id="WP_232237761.1">
    <property type="nucleotide sequence ID" value="NZ_CP016076.1"/>
</dbReference>
<feature type="region of interest" description="Disordered" evidence="1">
    <location>
        <begin position="40"/>
        <end position="60"/>
    </location>
</feature>
<feature type="compositionally biased region" description="Polar residues" evidence="1">
    <location>
        <begin position="40"/>
        <end position="49"/>
    </location>
</feature>
<keyword evidence="2" id="KW-0812">Transmembrane</keyword>
<feature type="transmembrane region" description="Helical" evidence="2">
    <location>
        <begin position="12"/>
        <end position="31"/>
    </location>
</feature>
<keyword evidence="4" id="KW-1185">Reference proteome</keyword>
<organism evidence="3 4">
    <name type="scientific">Actinoalloteichus fjordicus</name>
    <dbReference type="NCBI Taxonomy" id="1612552"/>
    <lineage>
        <taxon>Bacteria</taxon>
        <taxon>Bacillati</taxon>
        <taxon>Actinomycetota</taxon>
        <taxon>Actinomycetes</taxon>
        <taxon>Pseudonocardiales</taxon>
        <taxon>Pseudonocardiaceae</taxon>
        <taxon>Actinoalloteichus</taxon>
    </lineage>
</organism>
<dbReference type="EMBL" id="CP016076">
    <property type="protein sequence ID" value="APU14937.1"/>
    <property type="molecule type" value="Genomic_DNA"/>
</dbReference>
<reference evidence="4" key="1">
    <citation type="submission" date="2016-06" db="EMBL/GenBank/DDBJ databases">
        <title>Complete genome sequence of Actinoalloteichus fjordicus DSM 46855 (=ADI127-17), type strain of the new species Actinoalloteichus fjordicus.</title>
        <authorList>
            <person name="Ruckert C."/>
            <person name="Nouioui I."/>
            <person name="Willmese J."/>
            <person name="van Wezel G."/>
            <person name="Klenk H.-P."/>
            <person name="Kalinowski J."/>
            <person name="Zotchev S.B."/>
        </authorList>
    </citation>
    <scope>NUCLEOTIDE SEQUENCE [LARGE SCALE GENOMIC DNA]</scope>
    <source>
        <strain evidence="4">ADI127-7</strain>
    </source>
</reference>
<evidence type="ECO:0008006" key="5">
    <source>
        <dbReference type="Google" id="ProtNLM"/>
    </source>
</evidence>
<evidence type="ECO:0000313" key="4">
    <source>
        <dbReference type="Proteomes" id="UP000185511"/>
    </source>
</evidence>
<dbReference type="KEGG" id="acad:UA74_14395"/>
<dbReference type="AlphaFoldDB" id="A0AAC9LCA3"/>
<keyword evidence="2" id="KW-0472">Membrane</keyword>
<keyword evidence="2" id="KW-1133">Transmembrane helix</keyword>
<dbReference type="Proteomes" id="UP000185511">
    <property type="component" value="Chromosome"/>
</dbReference>
<evidence type="ECO:0000313" key="3">
    <source>
        <dbReference type="EMBL" id="APU14937.1"/>
    </source>
</evidence>
<proteinExistence type="predicted"/>
<feature type="transmembrane region" description="Helical" evidence="2">
    <location>
        <begin position="333"/>
        <end position="352"/>
    </location>
</feature>
<evidence type="ECO:0000256" key="1">
    <source>
        <dbReference type="SAM" id="MobiDB-lite"/>
    </source>
</evidence>
<evidence type="ECO:0000256" key="2">
    <source>
        <dbReference type="SAM" id="Phobius"/>
    </source>
</evidence>
<sequence>MIGRVLSRWHGALRWGALAAAAVILIVFLFAQQQRIDVSYGQSPSSSTPVEEGSAGELGDVGVPSVEEMTELVRADPVVRLPGSIAEWDQTRVDEAIGDSDVRILVAPPGLDEAEQDRVREVENATIRVLGTEVSGGMYGVSTTTLPEWQVQFATGDVTGMLIALIAALQEEPSPDEPGDPLEVREPSEAELAEVAADLRASGVYIAEGATLTDVPAEASASAFPDGALYVAFPRQSFGEPMARYGPALAELFPDTSIVVMYGYWIEYHGPGAEDFGDVVAASVYSRFQERISTYAYPQRNILFVYLNRVTDVRYAGLFDRPLPYQPFDPLRVALPALPWLFVVCVLAFLVLSSRLLRRPVSAGTAAGDRVRHTAAPARLAGLTTLAVEVSALTDETSDPSLTRGISQLHAAREALRQNLPERHVHELLDKAEVEFDDTATAMGRDDYRPDDYLQGRPV</sequence>
<accession>A0AAC9LCA3</accession>
<name>A0AAC9LCA3_9PSEU</name>
<protein>
    <recommendedName>
        <fullName evidence="5">DUF4350 domain-containing protein</fullName>
    </recommendedName>
</protein>